<dbReference type="Gene3D" id="1.10.8.430">
    <property type="entry name" value="Helical domain of apoptotic protease-activating factors"/>
    <property type="match status" value="1"/>
</dbReference>
<dbReference type="GO" id="GO:0016860">
    <property type="term" value="F:intramolecular oxidoreductase activity"/>
    <property type="evidence" value="ECO:0007669"/>
    <property type="project" value="UniProtKB-ARBA"/>
</dbReference>
<keyword evidence="9" id="KW-1185">Reference proteome</keyword>
<dbReference type="Gene3D" id="3.80.10.10">
    <property type="entry name" value="Ribonuclease Inhibitor"/>
    <property type="match status" value="1"/>
</dbReference>
<dbReference type="GO" id="GO:0016705">
    <property type="term" value="F:oxidoreductase activity, acting on paired donors, with incorporation or reduction of molecular oxygen"/>
    <property type="evidence" value="ECO:0007669"/>
    <property type="project" value="InterPro"/>
</dbReference>
<dbReference type="EMBL" id="VEPZ02001391">
    <property type="protein sequence ID" value="KAE8675953.1"/>
    <property type="molecule type" value="Genomic_DNA"/>
</dbReference>
<evidence type="ECO:0000259" key="6">
    <source>
        <dbReference type="Pfam" id="PF00931"/>
    </source>
</evidence>
<evidence type="ECO:0000313" key="9">
    <source>
        <dbReference type="Proteomes" id="UP000436088"/>
    </source>
</evidence>
<comment type="pathway">
    <text evidence="1">Carotenoid biosynthesis.</text>
</comment>
<dbReference type="PANTHER" id="PTHR39757:SF3">
    <property type="entry name" value="LYCOPENE EPSILON CYCLASE, CHLOROPLASTIC"/>
    <property type="match status" value="1"/>
</dbReference>
<gene>
    <name evidence="8" type="ORF">F3Y22_tig00111640pilonHSYRG00181</name>
</gene>
<feature type="domain" description="NB-ARC" evidence="6">
    <location>
        <begin position="492"/>
        <end position="539"/>
    </location>
</feature>
<dbReference type="PRINTS" id="PR00364">
    <property type="entry name" value="DISEASERSIST"/>
</dbReference>
<feature type="domain" description="NB-ARC" evidence="6">
    <location>
        <begin position="541"/>
        <end position="624"/>
    </location>
</feature>
<accession>A0A6A2XJE5</accession>
<evidence type="ECO:0000256" key="1">
    <source>
        <dbReference type="ARBA" id="ARBA00004829"/>
    </source>
</evidence>
<dbReference type="Pfam" id="PF23559">
    <property type="entry name" value="WHD_DRP"/>
    <property type="match status" value="1"/>
</dbReference>
<dbReference type="GO" id="GO:0016117">
    <property type="term" value="P:carotenoid biosynthetic process"/>
    <property type="evidence" value="ECO:0007669"/>
    <property type="project" value="InterPro"/>
</dbReference>
<reference evidence="8" key="1">
    <citation type="submission" date="2019-09" db="EMBL/GenBank/DDBJ databases">
        <title>Draft genome information of white flower Hibiscus syriacus.</title>
        <authorList>
            <person name="Kim Y.-M."/>
        </authorList>
    </citation>
    <scope>NUCLEOTIDE SEQUENCE [LARGE SCALE GENOMIC DNA]</scope>
    <source>
        <strain evidence="8">YM2019G1</strain>
    </source>
</reference>
<dbReference type="Pfam" id="PF05834">
    <property type="entry name" value="Lycopene_cycl"/>
    <property type="match status" value="1"/>
</dbReference>
<dbReference type="InterPro" id="IPR027417">
    <property type="entry name" value="P-loop_NTPase"/>
</dbReference>
<dbReference type="InterPro" id="IPR042197">
    <property type="entry name" value="Apaf_helical"/>
</dbReference>
<organism evidence="8 9">
    <name type="scientific">Hibiscus syriacus</name>
    <name type="common">Rose of Sharon</name>
    <dbReference type="NCBI Taxonomy" id="106335"/>
    <lineage>
        <taxon>Eukaryota</taxon>
        <taxon>Viridiplantae</taxon>
        <taxon>Streptophyta</taxon>
        <taxon>Embryophyta</taxon>
        <taxon>Tracheophyta</taxon>
        <taxon>Spermatophyta</taxon>
        <taxon>Magnoliopsida</taxon>
        <taxon>eudicotyledons</taxon>
        <taxon>Gunneridae</taxon>
        <taxon>Pentapetalae</taxon>
        <taxon>rosids</taxon>
        <taxon>malvids</taxon>
        <taxon>Malvales</taxon>
        <taxon>Malvaceae</taxon>
        <taxon>Malvoideae</taxon>
        <taxon>Hibiscus</taxon>
    </lineage>
</organism>
<dbReference type="InterPro" id="IPR036188">
    <property type="entry name" value="FAD/NAD-bd_sf"/>
</dbReference>
<feature type="domain" description="Disease resistance protein winged helix" evidence="7">
    <location>
        <begin position="720"/>
        <end position="783"/>
    </location>
</feature>
<dbReference type="InterPro" id="IPR036388">
    <property type="entry name" value="WH-like_DNA-bd_sf"/>
</dbReference>
<dbReference type="GO" id="GO:0006952">
    <property type="term" value="P:defense response"/>
    <property type="evidence" value="ECO:0007669"/>
    <property type="project" value="UniProtKB-KW"/>
</dbReference>
<dbReference type="SUPFAM" id="SSF52540">
    <property type="entry name" value="P-loop containing nucleoside triphosphate hydrolases"/>
    <property type="match status" value="1"/>
</dbReference>
<evidence type="ECO:0000313" key="8">
    <source>
        <dbReference type="EMBL" id="KAE8675953.1"/>
    </source>
</evidence>
<dbReference type="Proteomes" id="UP000436088">
    <property type="component" value="Unassembled WGS sequence"/>
</dbReference>
<evidence type="ECO:0000256" key="4">
    <source>
        <dbReference type="ARBA" id="ARBA00022821"/>
    </source>
</evidence>
<dbReference type="InterPro" id="IPR002182">
    <property type="entry name" value="NB-ARC"/>
</dbReference>
<name>A0A6A2XJE5_HIBSY</name>
<dbReference type="InterPro" id="IPR010108">
    <property type="entry name" value="Lycopene_cyclase_b/e"/>
</dbReference>
<dbReference type="SUPFAM" id="SSF52058">
    <property type="entry name" value="L domain-like"/>
    <property type="match status" value="1"/>
</dbReference>
<sequence>MECVGARNLTAMSARASGARGESCVAVKEDFADEEDFIKAGGSELLFVQMQRNKEMDTQSKLADKVWRDTIVYLDDDKPIMIGRAYGRVSRHLLHEELLRRCVESGVMYLNSKVETIIEATDGHNLVPCGHNRVVPCRLVTVASGAASGKLLQYEVGGPRVSIQTAYGIEVDVENNPYDPSLKVFMDYRDYTKQEIPSLEAQCPTFLYAMPMSSTRVFFEETCLASKDAIPFDLLKKKLMLRLETMGIRILKVHEEEWSYTPVGGSLPNTEQKILAFGAAASMVHPATGYSVVRSLSKAPNYASVIANILKKGHSNGLLTSERNNGNISMHAWNTLWPQEKKRQRAFFLFGLALILQLDIEGIRTFFHLPRLKETADNASEDISGSKMPSMVRHFELIWMMFWSEPEVAGKSKVIESEATSIKESFRQSRRLPGCFNLSCCSKYNLSKEVIEKLKELSELKGKGNFERLVTQPHPAPVEEKPCKPAIGISVMLHKVWEFLEEGIVGTIALYGMGGVGKTTLLKTIKNAFLTRDHNYDGCHGNWEESETHEQLTSKIYSVLKRKRFLLLLDDVWERIDLGDIGIPLPDEENKCKLIFTTRSMDVCSDMDAHRKLKVELLTDDKSAIVLREGWKNGDFGAPAIRTYAETIVQKCGGLPLALITAGRAMANKETEGEWKYAIELLNKSPSELRGMEDVFTLLKFSYDNLENEATKMCFLYCSLFPHSYSIEKEQLVEYWIAEGFLGSSNDRHVYNKGYAAIGSLKVACLLEMGEEENERCYPKFCLMDSIRMWATKMTTLPKGLGNLAKLNHLNLLRTYSLRTIPNEAIARLSELVVLNLYYSYELWEVQNSESDDDVRFEDGENWLPNLGLTISTITSLHKLSGIRSLIRCIQYLFIKECEGLHQLELSPTFGYSKRLRRLSIKYCNDFNCLVVDAEDGENWLPNLEVLALHGLPN</sequence>
<evidence type="ECO:0000259" key="7">
    <source>
        <dbReference type="Pfam" id="PF23559"/>
    </source>
</evidence>
<keyword evidence="5" id="KW-0413">Isomerase</keyword>
<dbReference type="InterPro" id="IPR032675">
    <property type="entry name" value="LRR_dom_sf"/>
</dbReference>
<proteinExistence type="inferred from homology"/>
<keyword evidence="3" id="KW-0677">Repeat</keyword>
<comment type="caution">
    <text evidence="8">The sequence shown here is derived from an EMBL/GenBank/DDBJ whole genome shotgun (WGS) entry which is preliminary data.</text>
</comment>
<dbReference type="Gene3D" id="1.10.10.10">
    <property type="entry name" value="Winged helix-like DNA-binding domain superfamily/Winged helix DNA-binding domain"/>
    <property type="match status" value="1"/>
</dbReference>
<comment type="similarity">
    <text evidence="2">Belongs to the lycopene cyclase family.</text>
</comment>
<dbReference type="GO" id="GO:0043531">
    <property type="term" value="F:ADP binding"/>
    <property type="evidence" value="ECO:0007669"/>
    <property type="project" value="InterPro"/>
</dbReference>
<keyword evidence="4" id="KW-0611">Plant defense</keyword>
<dbReference type="InterPro" id="IPR058922">
    <property type="entry name" value="WHD_DRP"/>
</dbReference>
<evidence type="ECO:0000256" key="2">
    <source>
        <dbReference type="ARBA" id="ARBA00006599"/>
    </source>
</evidence>
<dbReference type="Gene3D" id="3.50.50.60">
    <property type="entry name" value="FAD/NAD(P)-binding domain"/>
    <property type="match status" value="1"/>
</dbReference>
<dbReference type="PANTHER" id="PTHR39757">
    <property type="match status" value="1"/>
</dbReference>
<evidence type="ECO:0000256" key="5">
    <source>
        <dbReference type="ARBA" id="ARBA00023235"/>
    </source>
</evidence>
<evidence type="ECO:0000256" key="3">
    <source>
        <dbReference type="ARBA" id="ARBA00022737"/>
    </source>
</evidence>
<dbReference type="FunFam" id="1.10.10.10:FF:000322">
    <property type="entry name" value="Probable disease resistance protein At1g63360"/>
    <property type="match status" value="1"/>
</dbReference>
<dbReference type="Pfam" id="PF00931">
    <property type="entry name" value="NB-ARC"/>
    <property type="match status" value="2"/>
</dbReference>
<dbReference type="AlphaFoldDB" id="A0A6A2XJE5"/>
<dbReference type="Gene3D" id="3.40.50.300">
    <property type="entry name" value="P-loop containing nucleotide triphosphate hydrolases"/>
    <property type="match status" value="2"/>
</dbReference>
<dbReference type="NCBIfam" id="TIGR01790">
    <property type="entry name" value="carotene-cycl"/>
    <property type="match status" value="1"/>
</dbReference>
<dbReference type="SUPFAM" id="SSF51905">
    <property type="entry name" value="FAD/NAD(P)-binding domain"/>
    <property type="match status" value="1"/>
</dbReference>
<protein>
    <submittedName>
        <fullName evidence="8">Lycopene epsilon cyclase</fullName>
    </submittedName>
</protein>